<keyword evidence="4" id="KW-1185">Reference proteome</keyword>
<protein>
    <submittedName>
        <fullName evidence="3">Uncharacterized protein</fullName>
    </submittedName>
</protein>
<evidence type="ECO:0000313" key="3">
    <source>
        <dbReference type="EMBL" id="PRP83522.1"/>
    </source>
</evidence>
<evidence type="ECO:0000256" key="2">
    <source>
        <dbReference type="SAM" id="Phobius"/>
    </source>
</evidence>
<dbReference type="InParanoid" id="A0A2P6NHW5"/>
<sequence>MTGKRRVRRVEEETEYDDEEVEEIEETTNTRIVAEPTAWKRFLGSVRDYIVKPFFYGAAGSFGVSFGYALYDVSALTIRNWAIIKAITGAGSAVTSVISSDK</sequence>
<organism evidence="3 4">
    <name type="scientific">Planoprotostelium fungivorum</name>
    <dbReference type="NCBI Taxonomy" id="1890364"/>
    <lineage>
        <taxon>Eukaryota</taxon>
        <taxon>Amoebozoa</taxon>
        <taxon>Evosea</taxon>
        <taxon>Variosea</taxon>
        <taxon>Cavosteliida</taxon>
        <taxon>Cavosteliaceae</taxon>
        <taxon>Planoprotostelium</taxon>
    </lineage>
</organism>
<dbReference type="AlphaFoldDB" id="A0A2P6NHW5"/>
<keyword evidence="2" id="KW-0472">Membrane</keyword>
<keyword evidence="2" id="KW-1133">Transmembrane helix</keyword>
<evidence type="ECO:0000256" key="1">
    <source>
        <dbReference type="SAM" id="MobiDB-lite"/>
    </source>
</evidence>
<proteinExistence type="predicted"/>
<feature type="compositionally biased region" description="Acidic residues" evidence="1">
    <location>
        <begin position="12"/>
        <end position="23"/>
    </location>
</feature>
<feature type="region of interest" description="Disordered" evidence="1">
    <location>
        <begin position="1"/>
        <end position="23"/>
    </location>
</feature>
<reference evidence="3 4" key="1">
    <citation type="journal article" date="2018" name="Genome Biol. Evol.">
        <title>Multiple Roots of Fruiting Body Formation in Amoebozoa.</title>
        <authorList>
            <person name="Hillmann F."/>
            <person name="Forbes G."/>
            <person name="Novohradska S."/>
            <person name="Ferling I."/>
            <person name="Riege K."/>
            <person name="Groth M."/>
            <person name="Westermann M."/>
            <person name="Marz M."/>
            <person name="Spaller T."/>
            <person name="Winckler T."/>
            <person name="Schaap P."/>
            <person name="Glockner G."/>
        </authorList>
    </citation>
    <scope>NUCLEOTIDE SEQUENCE [LARGE SCALE GENOMIC DNA]</scope>
    <source>
        <strain evidence="3 4">Jena</strain>
    </source>
</reference>
<accession>A0A2P6NHW5</accession>
<gene>
    <name evidence="3" type="ORF">PROFUN_04396</name>
</gene>
<dbReference type="EMBL" id="MDYQ01000081">
    <property type="protein sequence ID" value="PRP83522.1"/>
    <property type="molecule type" value="Genomic_DNA"/>
</dbReference>
<evidence type="ECO:0000313" key="4">
    <source>
        <dbReference type="Proteomes" id="UP000241769"/>
    </source>
</evidence>
<feature type="transmembrane region" description="Helical" evidence="2">
    <location>
        <begin position="49"/>
        <end position="71"/>
    </location>
</feature>
<keyword evidence="2" id="KW-0812">Transmembrane</keyword>
<name>A0A2P6NHW5_9EUKA</name>
<dbReference type="Proteomes" id="UP000241769">
    <property type="component" value="Unassembled WGS sequence"/>
</dbReference>
<comment type="caution">
    <text evidence="3">The sequence shown here is derived from an EMBL/GenBank/DDBJ whole genome shotgun (WGS) entry which is preliminary data.</text>
</comment>